<dbReference type="GO" id="GO:0035336">
    <property type="term" value="P:long-chain fatty-acyl-CoA metabolic process"/>
    <property type="evidence" value="ECO:0007669"/>
    <property type="project" value="TreeGrafter"/>
</dbReference>
<dbReference type="CDD" id="cd09071">
    <property type="entry name" value="FAR_C"/>
    <property type="match status" value="1"/>
</dbReference>
<proteinExistence type="inferred from homology"/>
<dbReference type="CDD" id="cd05236">
    <property type="entry name" value="FAR-N_SDR_e"/>
    <property type="match status" value="1"/>
</dbReference>
<evidence type="ECO:0000259" key="6">
    <source>
        <dbReference type="Pfam" id="PF03015"/>
    </source>
</evidence>
<comment type="caution">
    <text evidence="8">The sequence shown here is derived from an EMBL/GenBank/DDBJ whole genome shotgun (WGS) entry which is preliminary data.</text>
</comment>
<reference evidence="8 9" key="1">
    <citation type="journal article" date="2015" name="Sci. Rep.">
        <title>Genome of the facultative scuticociliatosis pathogen Pseudocohnilembus persalinus provides insight into its virulence through horizontal gene transfer.</title>
        <authorList>
            <person name="Xiong J."/>
            <person name="Wang G."/>
            <person name="Cheng J."/>
            <person name="Tian M."/>
            <person name="Pan X."/>
            <person name="Warren A."/>
            <person name="Jiang C."/>
            <person name="Yuan D."/>
            <person name="Miao W."/>
        </authorList>
    </citation>
    <scope>NUCLEOTIDE SEQUENCE [LARGE SCALE GENOMIC DNA]</scope>
    <source>
        <strain evidence="8">36N120E</strain>
    </source>
</reference>
<evidence type="ECO:0000259" key="7">
    <source>
        <dbReference type="Pfam" id="PF07993"/>
    </source>
</evidence>
<dbReference type="Proteomes" id="UP000054937">
    <property type="component" value="Unassembled WGS sequence"/>
</dbReference>
<feature type="region of interest" description="Disordered" evidence="5">
    <location>
        <begin position="558"/>
        <end position="579"/>
    </location>
</feature>
<dbReference type="InterPro" id="IPR036291">
    <property type="entry name" value="NAD(P)-bd_dom_sf"/>
</dbReference>
<dbReference type="InterPro" id="IPR013120">
    <property type="entry name" value="FAR_NAD-bd"/>
</dbReference>
<dbReference type="Pfam" id="PF07993">
    <property type="entry name" value="NAD_binding_4"/>
    <property type="match status" value="1"/>
</dbReference>
<keyword evidence="3 4" id="KW-0443">Lipid metabolism</keyword>
<keyword evidence="9" id="KW-1185">Reference proteome</keyword>
<dbReference type="SUPFAM" id="SSF51735">
    <property type="entry name" value="NAD(P)-binding Rossmann-fold domains"/>
    <property type="match status" value="1"/>
</dbReference>
<dbReference type="InParanoid" id="A0A0V0Q8U4"/>
<evidence type="ECO:0000256" key="5">
    <source>
        <dbReference type="SAM" id="MobiDB-lite"/>
    </source>
</evidence>
<keyword evidence="4" id="KW-0560">Oxidoreductase</keyword>
<dbReference type="GO" id="GO:0080019">
    <property type="term" value="F:alcohol-forming very long-chain fatty acyl-CoA reductase activity"/>
    <property type="evidence" value="ECO:0007669"/>
    <property type="project" value="InterPro"/>
</dbReference>
<keyword evidence="2 4" id="KW-0444">Lipid biosynthesis</keyword>
<feature type="compositionally biased region" description="Polar residues" evidence="5">
    <location>
        <begin position="558"/>
        <end position="569"/>
    </location>
</feature>
<dbReference type="EMBL" id="LDAU01000232">
    <property type="protein sequence ID" value="KRW98653.1"/>
    <property type="molecule type" value="Genomic_DNA"/>
</dbReference>
<dbReference type="InterPro" id="IPR033640">
    <property type="entry name" value="FAR_C"/>
</dbReference>
<dbReference type="OrthoDB" id="429813at2759"/>
<accession>A0A0V0Q8U4</accession>
<evidence type="ECO:0000256" key="4">
    <source>
        <dbReference type="RuleBase" id="RU363097"/>
    </source>
</evidence>
<dbReference type="InterPro" id="IPR026055">
    <property type="entry name" value="FAR"/>
</dbReference>
<dbReference type="PANTHER" id="PTHR11011">
    <property type="entry name" value="MALE STERILITY PROTEIN 2-RELATED"/>
    <property type="match status" value="1"/>
</dbReference>
<dbReference type="Gene3D" id="3.40.50.720">
    <property type="entry name" value="NAD(P)-binding Rossmann-like Domain"/>
    <property type="match status" value="1"/>
</dbReference>
<sequence>MSPNLLQNYTDKNILLSGTTGFLGKVILEKMLRTTPHFNKIYILIRAKKNQSPQSRFQNEVLASPLFQKLKQIYAQKKQKKDIHIQQNTHIQQYTHIQQNTHTHINHFHSFEDLIKNKCHVIQGDLLEPNLGINQKMRQFLIQNLDIIMNCAASVDFTSPLIETLQCNVFGTLEIFNLAQDCKKLANFIHVSTAYVNSNKIGVIEEKIYDGELQEDPMEMAIRLRDMDPKKLKLQEKKIIGNFPNGYTFSKSLVERIIQSKKRPDLTITIVRPSIIGIMNTDDPYKGWVEGFTSCTAAFCLIGLGLIRHSPSPPAVIGDLIPVNFISDYVILAGNFLQYTNELHICHSTSSDSKIPCYWDFTNQIVREYWAMHRVKNSQPPKVTQHNTVFVNRVNILLSQEIPAKIFSTVARVTGNKQMIKESNKINKALKNVLMVNNLFGPLASKTWIYQAPFAKKLMEMMSLEEKQIFNIDTNTIDWFDFLLHYQYGIQRYIMKIDRSPPKQDDFIKPQNEWYFKQLKWAYKNWEDLEKLKQQNNQQLERKQQICSDQNQLHKQNQDCSNQNTYTSKNEIDQQKQQQQNLNQVHIMLAKNIKQNSQSGIQYLSKL</sequence>
<feature type="domain" description="Fatty acyl-CoA reductase C-terminal" evidence="6">
    <location>
        <begin position="401"/>
        <end position="496"/>
    </location>
</feature>
<evidence type="ECO:0000256" key="3">
    <source>
        <dbReference type="ARBA" id="ARBA00023098"/>
    </source>
</evidence>
<evidence type="ECO:0000313" key="8">
    <source>
        <dbReference type="EMBL" id="KRW98653.1"/>
    </source>
</evidence>
<feature type="domain" description="Thioester reductase (TE)" evidence="7">
    <location>
        <begin position="16"/>
        <end position="328"/>
    </location>
</feature>
<dbReference type="EC" id="1.2.1.84" evidence="4"/>
<dbReference type="AlphaFoldDB" id="A0A0V0Q8U4"/>
<evidence type="ECO:0000256" key="1">
    <source>
        <dbReference type="ARBA" id="ARBA00005928"/>
    </source>
</evidence>
<gene>
    <name evidence="8" type="ORF">PPERSA_00241</name>
</gene>
<dbReference type="PANTHER" id="PTHR11011:SF45">
    <property type="entry name" value="FATTY ACYL-COA REDUCTASE CG8306-RELATED"/>
    <property type="match status" value="1"/>
</dbReference>
<keyword evidence="4" id="KW-0521">NADP</keyword>
<organism evidence="8 9">
    <name type="scientific">Pseudocohnilembus persalinus</name>
    <name type="common">Ciliate</name>
    <dbReference type="NCBI Taxonomy" id="266149"/>
    <lineage>
        <taxon>Eukaryota</taxon>
        <taxon>Sar</taxon>
        <taxon>Alveolata</taxon>
        <taxon>Ciliophora</taxon>
        <taxon>Intramacronucleata</taxon>
        <taxon>Oligohymenophorea</taxon>
        <taxon>Scuticociliatia</taxon>
        <taxon>Philasterida</taxon>
        <taxon>Pseudocohnilembidae</taxon>
        <taxon>Pseudocohnilembus</taxon>
    </lineage>
</organism>
<protein>
    <recommendedName>
        <fullName evidence="4">Fatty acyl-CoA reductase</fullName>
        <ecNumber evidence="4">1.2.1.84</ecNumber>
    </recommendedName>
</protein>
<name>A0A0V0Q8U4_PSEPJ</name>
<evidence type="ECO:0000313" key="9">
    <source>
        <dbReference type="Proteomes" id="UP000054937"/>
    </source>
</evidence>
<dbReference type="GO" id="GO:0102965">
    <property type="term" value="F:alcohol-forming long-chain fatty acyl-CoA reductase activity"/>
    <property type="evidence" value="ECO:0007669"/>
    <property type="project" value="UniProtKB-EC"/>
</dbReference>
<dbReference type="OMA" id="WRDAQER"/>
<evidence type="ECO:0000256" key="2">
    <source>
        <dbReference type="ARBA" id="ARBA00022516"/>
    </source>
</evidence>
<comment type="function">
    <text evidence="4">Catalyzes the reduction of fatty acyl-CoA to fatty alcohols.</text>
</comment>
<dbReference type="Pfam" id="PF03015">
    <property type="entry name" value="Sterile"/>
    <property type="match status" value="1"/>
</dbReference>
<comment type="similarity">
    <text evidence="1 4">Belongs to the fatty acyl-CoA reductase family.</text>
</comment>
<comment type="catalytic activity">
    <reaction evidence="4">
        <text>a long-chain fatty acyl-CoA + 2 NADPH + 2 H(+) = a long-chain primary fatty alcohol + 2 NADP(+) + CoA</text>
        <dbReference type="Rhea" id="RHEA:52716"/>
        <dbReference type="ChEBI" id="CHEBI:15378"/>
        <dbReference type="ChEBI" id="CHEBI:57287"/>
        <dbReference type="ChEBI" id="CHEBI:57783"/>
        <dbReference type="ChEBI" id="CHEBI:58349"/>
        <dbReference type="ChEBI" id="CHEBI:77396"/>
        <dbReference type="ChEBI" id="CHEBI:83139"/>
        <dbReference type="EC" id="1.2.1.84"/>
    </reaction>
</comment>